<protein>
    <submittedName>
        <fullName evidence="1">Polyketide cyclase</fullName>
    </submittedName>
</protein>
<dbReference type="Proteomes" id="UP000070255">
    <property type="component" value="Unassembled WGS sequence"/>
</dbReference>
<dbReference type="Gene3D" id="3.30.530.20">
    <property type="match status" value="1"/>
</dbReference>
<dbReference type="Pfam" id="PF10604">
    <property type="entry name" value="Polyketide_cyc2"/>
    <property type="match status" value="1"/>
</dbReference>
<keyword evidence="2" id="KW-1185">Reference proteome</keyword>
<organism evidence="1 2">
    <name type="scientific">Burkholderia savannae</name>
    <dbReference type="NCBI Taxonomy" id="1637837"/>
    <lineage>
        <taxon>Bacteria</taxon>
        <taxon>Pseudomonadati</taxon>
        <taxon>Pseudomonadota</taxon>
        <taxon>Betaproteobacteria</taxon>
        <taxon>Burkholderiales</taxon>
        <taxon>Burkholderiaceae</taxon>
        <taxon>Burkholderia</taxon>
        <taxon>pseudomallei group</taxon>
    </lineage>
</organism>
<dbReference type="PANTHER" id="PTHR39332:SF7">
    <property type="entry name" value="SRPBCC FAMILY PROTEIN"/>
    <property type="match status" value="1"/>
</dbReference>
<name>A0ABR5T3W1_9BURK</name>
<dbReference type="CDD" id="cd07821">
    <property type="entry name" value="PYR_PYL_RCAR_like"/>
    <property type="match status" value="1"/>
</dbReference>
<reference evidence="1 2" key="1">
    <citation type="submission" date="2015-11" db="EMBL/GenBank/DDBJ databases">
        <authorList>
            <person name="Sahl J."/>
            <person name="Wagner D."/>
            <person name="Keim P."/>
        </authorList>
    </citation>
    <scope>NUCLEOTIDE SEQUENCE [LARGE SCALE GENOMIC DNA]</scope>
    <source>
        <strain evidence="1 2">BDU18</strain>
    </source>
</reference>
<gene>
    <name evidence="1" type="ORF">WS72_23625</name>
</gene>
<dbReference type="RefSeq" id="WP_059647483.1">
    <property type="nucleotide sequence ID" value="NZ_CP013425.1"/>
</dbReference>
<evidence type="ECO:0000313" key="1">
    <source>
        <dbReference type="EMBL" id="KWZ37913.1"/>
    </source>
</evidence>
<dbReference type="PANTHER" id="PTHR39332">
    <property type="entry name" value="BLL4707 PROTEIN"/>
    <property type="match status" value="1"/>
</dbReference>
<dbReference type="SUPFAM" id="SSF55961">
    <property type="entry name" value="Bet v1-like"/>
    <property type="match status" value="1"/>
</dbReference>
<proteinExistence type="predicted"/>
<accession>A0ABR5T3W1</accession>
<dbReference type="InterPro" id="IPR019587">
    <property type="entry name" value="Polyketide_cyclase/dehydratase"/>
</dbReference>
<comment type="caution">
    <text evidence="1">The sequence shown here is derived from an EMBL/GenBank/DDBJ whole genome shotgun (WGS) entry which is preliminary data.</text>
</comment>
<sequence length="146" mass="16268">MNHTSFASSVIDAPIERVWAFFRDFDGLAAFHPAIVESRLEPGPDAYTVGAIRHLTLSDGYVREKLLKLDEPNHALEYSIIETSMPVRDYVAGVELFPVTDSGKTFAQWWANFTTQGVELQPVAASISEHVFAAGFRSLADRLRAR</sequence>
<dbReference type="InterPro" id="IPR023393">
    <property type="entry name" value="START-like_dom_sf"/>
</dbReference>
<evidence type="ECO:0000313" key="2">
    <source>
        <dbReference type="Proteomes" id="UP000070255"/>
    </source>
</evidence>
<dbReference type="EMBL" id="LNJQ01000004">
    <property type="protein sequence ID" value="KWZ37913.1"/>
    <property type="molecule type" value="Genomic_DNA"/>
</dbReference>